<dbReference type="PANTHER" id="PTHR43649">
    <property type="entry name" value="ARABINOSE-BINDING PROTEIN-RELATED"/>
    <property type="match status" value="1"/>
</dbReference>
<gene>
    <name evidence="3" type="ORF">ENU78_02440</name>
</gene>
<evidence type="ECO:0000256" key="2">
    <source>
        <dbReference type="ARBA" id="ARBA00008520"/>
    </source>
</evidence>
<sequence length="442" mass="51168">MNKRKVFVLFFLMFFAFLTFVPGFGQRVYQYKVGNYVLNIDTQKYRGKTIYVWQHWPEEEKSNIPGVRSPKQAREEFEKITGAKVKIVYVTWETKVEKQTAAILSGSGCDIVYIDSRQKPTWMMKKMLLPLDRYIDFKNKDLYNAVGFRKPILDYFTWRGQIYAVTNIYNDNVFPYILYYNKEKFEMAGLPDPLELYKQGKWTWETFFNLGKQLTQDTNGDGKIDQYAYASWRTYAPFLWTNDVMPIKYIGGRPVFNLDNLKAYKAFQAVYEMDAKYKMRPADWWTDPQGRFQKGITCMDYWGPWDISTMRNALGKKLGMVPFPKGPDTNKKSADEGDDSAWAIASSSKDPELAALYLLWMLMPTDKEKELIVKDQIERVGGKEVYDILIDASTRTVINPAAGIPGFTELMDQIDVANPAKSIKALRPKFEAAINAVLEGLK</sequence>
<dbReference type="AlphaFoldDB" id="A0A7V4DXU1"/>
<dbReference type="InterPro" id="IPR050490">
    <property type="entry name" value="Bact_solute-bd_prot1"/>
</dbReference>
<organism evidence="3">
    <name type="scientific">Dictyoglomus thermophilum</name>
    <dbReference type="NCBI Taxonomy" id="14"/>
    <lineage>
        <taxon>Bacteria</taxon>
        <taxon>Pseudomonadati</taxon>
        <taxon>Dictyoglomota</taxon>
        <taxon>Dictyoglomia</taxon>
        <taxon>Dictyoglomales</taxon>
        <taxon>Dictyoglomaceae</taxon>
        <taxon>Dictyoglomus</taxon>
    </lineage>
</organism>
<dbReference type="EMBL" id="DTDV01000007">
    <property type="protein sequence ID" value="HGK23298.1"/>
    <property type="molecule type" value="Genomic_DNA"/>
</dbReference>
<reference evidence="3" key="1">
    <citation type="journal article" date="2020" name="mSystems">
        <title>Genome- and Community-Level Interaction Insights into Carbon Utilization and Element Cycling Functions of Hydrothermarchaeota in Hydrothermal Sediment.</title>
        <authorList>
            <person name="Zhou Z."/>
            <person name="Liu Y."/>
            <person name="Xu W."/>
            <person name="Pan J."/>
            <person name="Luo Z.H."/>
            <person name="Li M."/>
        </authorList>
    </citation>
    <scope>NUCLEOTIDE SEQUENCE [LARGE SCALE GENOMIC DNA]</scope>
    <source>
        <strain evidence="3">SpSt-70</strain>
    </source>
</reference>
<dbReference type="SUPFAM" id="SSF53850">
    <property type="entry name" value="Periplasmic binding protein-like II"/>
    <property type="match status" value="1"/>
</dbReference>
<accession>A0A7V4DXU1</accession>
<proteinExistence type="inferred from homology"/>
<dbReference type="InterPro" id="IPR006059">
    <property type="entry name" value="SBP"/>
</dbReference>
<evidence type="ECO:0000256" key="1">
    <source>
        <dbReference type="ARBA" id="ARBA00004418"/>
    </source>
</evidence>
<comment type="similarity">
    <text evidence="2">Belongs to the bacterial solute-binding protein 1 family.</text>
</comment>
<comment type="subcellular location">
    <subcellularLocation>
        <location evidence="1">Periplasm</location>
    </subcellularLocation>
</comment>
<name>A0A7V4DXU1_DICTH</name>
<comment type="caution">
    <text evidence="3">The sequence shown here is derived from an EMBL/GenBank/DDBJ whole genome shotgun (WGS) entry which is preliminary data.</text>
</comment>
<dbReference type="PANTHER" id="PTHR43649:SF30">
    <property type="entry name" value="ABC TRANSPORTER SUBSTRATE-BINDING PROTEIN"/>
    <property type="match status" value="1"/>
</dbReference>
<protein>
    <submittedName>
        <fullName evidence="3">Extracellular solute-binding protein</fullName>
    </submittedName>
</protein>
<dbReference type="Pfam" id="PF01547">
    <property type="entry name" value="SBP_bac_1"/>
    <property type="match status" value="1"/>
</dbReference>
<evidence type="ECO:0000313" key="3">
    <source>
        <dbReference type="EMBL" id="HGK23298.1"/>
    </source>
</evidence>
<dbReference type="Gene3D" id="3.40.190.10">
    <property type="entry name" value="Periplasmic binding protein-like II"/>
    <property type="match status" value="1"/>
</dbReference>
<dbReference type="GO" id="GO:0042597">
    <property type="term" value="C:periplasmic space"/>
    <property type="evidence" value="ECO:0007669"/>
    <property type="project" value="UniProtKB-SubCell"/>
</dbReference>